<protein>
    <submittedName>
        <fullName evidence="1">Uncharacterized protein</fullName>
    </submittedName>
</protein>
<dbReference type="EMBL" id="JAAIUW010000013">
    <property type="protein sequence ID" value="KAF7804646.1"/>
    <property type="molecule type" value="Genomic_DNA"/>
</dbReference>
<comment type="caution">
    <text evidence="1">The sequence shown here is derived from an EMBL/GenBank/DDBJ whole genome shotgun (WGS) entry which is preliminary data.</text>
</comment>
<dbReference type="AlphaFoldDB" id="A0A834SJF3"/>
<name>A0A834SJF3_9FABA</name>
<reference evidence="1" key="1">
    <citation type="submission" date="2020-09" db="EMBL/GenBank/DDBJ databases">
        <title>Genome-Enabled Discovery of Anthraquinone Biosynthesis in Senna tora.</title>
        <authorList>
            <person name="Kang S.-H."/>
            <person name="Pandey R.P."/>
            <person name="Lee C.-M."/>
            <person name="Sim J.-S."/>
            <person name="Jeong J.-T."/>
            <person name="Choi B.-S."/>
            <person name="Jung M."/>
            <person name="Ginzburg D."/>
            <person name="Zhao K."/>
            <person name="Won S.Y."/>
            <person name="Oh T.-J."/>
            <person name="Yu Y."/>
            <person name="Kim N.-H."/>
            <person name="Lee O.R."/>
            <person name="Lee T.-H."/>
            <person name="Bashyal P."/>
            <person name="Kim T.-S."/>
            <person name="Lee W.-H."/>
            <person name="Kawkins C."/>
            <person name="Kim C.-K."/>
            <person name="Kim J.S."/>
            <person name="Ahn B.O."/>
            <person name="Rhee S.Y."/>
            <person name="Sohng J.K."/>
        </authorList>
    </citation>
    <scope>NUCLEOTIDE SEQUENCE</scope>
    <source>
        <tissue evidence="1">Leaf</tissue>
    </source>
</reference>
<evidence type="ECO:0000313" key="2">
    <source>
        <dbReference type="Proteomes" id="UP000634136"/>
    </source>
</evidence>
<gene>
    <name evidence="1" type="ORF">G2W53_043757</name>
</gene>
<sequence>MGIRFWKVVDDAMDQQGCGINKSDDCKSGF</sequence>
<proteinExistence type="predicted"/>
<evidence type="ECO:0000313" key="1">
    <source>
        <dbReference type="EMBL" id="KAF7804646.1"/>
    </source>
</evidence>
<organism evidence="1 2">
    <name type="scientific">Senna tora</name>
    <dbReference type="NCBI Taxonomy" id="362788"/>
    <lineage>
        <taxon>Eukaryota</taxon>
        <taxon>Viridiplantae</taxon>
        <taxon>Streptophyta</taxon>
        <taxon>Embryophyta</taxon>
        <taxon>Tracheophyta</taxon>
        <taxon>Spermatophyta</taxon>
        <taxon>Magnoliopsida</taxon>
        <taxon>eudicotyledons</taxon>
        <taxon>Gunneridae</taxon>
        <taxon>Pentapetalae</taxon>
        <taxon>rosids</taxon>
        <taxon>fabids</taxon>
        <taxon>Fabales</taxon>
        <taxon>Fabaceae</taxon>
        <taxon>Caesalpinioideae</taxon>
        <taxon>Cassia clade</taxon>
        <taxon>Senna</taxon>
    </lineage>
</organism>
<keyword evidence="2" id="KW-1185">Reference proteome</keyword>
<accession>A0A834SJF3</accession>
<dbReference type="Proteomes" id="UP000634136">
    <property type="component" value="Unassembled WGS sequence"/>
</dbReference>